<dbReference type="InterPro" id="IPR024735">
    <property type="entry name" value="TcpC"/>
</dbReference>
<dbReference type="Pfam" id="PF12642">
    <property type="entry name" value="TpcC"/>
    <property type="match status" value="1"/>
</dbReference>
<dbReference type="Proteomes" id="UP001564760">
    <property type="component" value="Unassembled WGS sequence"/>
</dbReference>
<feature type="compositionally biased region" description="Polar residues" evidence="1">
    <location>
        <begin position="306"/>
        <end position="321"/>
    </location>
</feature>
<name>A0ABV4CC74_9MYCO</name>
<comment type="caution">
    <text evidence="2">The sequence shown here is derived from an EMBL/GenBank/DDBJ whole genome shotgun (WGS) entry which is preliminary data.</text>
</comment>
<evidence type="ECO:0000313" key="3">
    <source>
        <dbReference type="Proteomes" id="UP001564760"/>
    </source>
</evidence>
<keyword evidence="3" id="KW-1185">Reference proteome</keyword>
<evidence type="ECO:0000313" key="2">
    <source>
        <dbReference type="EMBL" id="MEY8019016.1"/>
    </source>
</evidence>
<evidence type="ECO:0000256" key="1">
    <source>
        <dbReference type="SAM" id="MobiDB-lite"/>
    </source>
</evidence>
<dbReference type="RefSeq" id="WP_369742050.1">
    <property type="nucleotide sequence ID" value="NZ_JBGEDP010000002.1"/>
</dbReference>
<proteinExistence type="predicted"/>
<organism evidence="2 3">
    <name type="scientific">Mycobacterium servetii</name>
    <dbReference type="NCBI Taxonomy" id="3237418"/>
    <lineage>
        <taxon>Bacteria</taxon>
        <taxon>Bacillati</taxon>
        <taxon>Actinomycetota</taxon>
        <taxon>Actinomycetes</taxon>
        <taxon>Mycobacteriales</taxon>
        <taxon>Mycobacteriaceae</taxon>
        <taxon>Mycobacterium</taxon>
    </lineage>
</organism>
<accession>A0ABV4CC74</accession>
<gene>
    <name evidence="2" type="ORF">AB8998_30660</name>
</gene>
<reference evidence="2 3" key="1">
    <citation type="submission" date="2024-08" db="EMBL/GenBank/DDBJ databases">
        <title>Mycobacterium servetensis sp. nov., a novel rapid-growing mycobacterial species recovered from a human patient in Zaragoza, Spain.</title>
        <authorList>
            <person name="Tristancho-Baro A.I."/>
            <person name="Buenestado-Serrano S."/>
            <person name="Garcia De Viedma D."/>
            <person name="Milagro-Beamonte A."/>
            <person name="Burillo N."/>
            <person name="Sanz S."/>
            <person name="Lopez-Calleja A.I."/>
            <person name="Penas-Utrilla D."/>
            <person name="Guardingo M."/>
            <person name="Garcia M.J."/>
            <person name="Vinuelas-Bayon J."/>
        </authorList>
    </citation>
    <scope>NUCLEOTIDE SEQUENCE [LARGE SCALE GENOMIC DNA]</scope>
    <source>
        <strain evidence="3">HUMS_12744610</strain>
    </source>
</reference>
<dbReference type="EMBL" id="JBGEDP010000002">
    <property type="protein sequence ID" value="MEY8019016.1"/>
    <property type="molecule type" value="Genomic_DNA"/>
</dbReference>
<feature type="region of interest" description="Disordered" evidence="1">
    <location>
        <begin position="1"/>
        <end position="21"/>
    </location>
</feature>
<sequence>MSFRPSTGDRVRHWTQQHRPSRRTVSRAGVIACLALGALGGFNAIATSCAPDHTVTVGQLDTTLNRGTSVSGFADAYVNVYLTTTSASALTAFTGAHITPTAVPVSVIKTAPWSVTRQPSGFANVDYWSVVIGAFVKPLSKAPELRFYQVPVAVVQGNPRITTAPAIVNGPDIGYDIDLDYPSQVSQDSDAYKTVADFLDTWLKGTASHPASGDISRYSISPQIRPFDNAPFTKIGIDSINAQADIPADAQNGFTTKILVTAEGSINDKSNQTLTYPLVIVRQSDKWFISDIDPAPQIAGRIAKPTETTQPPSGASTNAPG</sequence>
<protein>
    <submittedName>
        <fullName evidence="2">Conjugal transfer protein</fullName>
    </submittedName>
</protein>
<feature type="region of interest" description="Disordered" evidence="1">
    <location>
        <begin position="300"/>
        <end position="321"/>
    </location>
</feature>